<evidence type="ECO:0000259" key="3">
    <source>
        <dbReference type="Pfam" id="PF05368"/>
    </source>
</evidence>
<evidence type="ECO:0000313" key="4">
    <source>
        <dbReference type="EMBL" id="RMY93585.1"/>
    </source>
</evidence>
<dbReference type="CDD" id="cd05251">
    <property type="entry name" value="NmrA_like_SDR_a"/>
    <property type="match status" value="1"/>
</dbReference>
<comment type="caution">
    <text evidence="4">The sequence shown here is derived from an EMBL/GenBank/DDBJ whole genome shotgun (WGS) entry which is preliminary data.</text>
</comment>
<keyword evidence="2" id="KW-0521">NADP</keyword>
<dbReference type="PANTHER" id="PTHR42748">
    <property type="entry name" value="NITROGEN METABOLITE REPRESSION PROTEIN NMRA FAMILY MEMBER"/>
    <property type="match status" value="1"/>
</dbReference>
<dbReference type="InterPro" id="IPR036291">
    <property type="entry name" value="NAD(P)-bd_dom_sf"/>
</dbReference>
<dbReference type="InterPro" id="IPR051164">
    <property type="entry name" value="NmrA-like_oxidored"/>
</dbReference>
<evidence type="ECO:0000313" key="5">
    <source>
        <dbReference type="Proteomes" id="UP000281468"/>
    </source>
</evidence>
<protein>
    <recommendedName>
        <fullName evidence="3">NmrA-like domain-containing protein</fullName>
    </recommendedName>
</protein>
<dbReference type="SUPFAM" id="SSF51735">
    <property type="entry name" value="NAD(P)-binding Rossmann-fold domains"/>
    <property type="match status" value="1"/>
</dbReference>
<reference evidence="4 5" key="1">
    <citation type="journal article" date="2018" name="BMC Genomics">
        <title>Genomic evidence for intraspecific hybridization in a clonal and extremely halotolerant yeast.</title>
        <authorList>
            <person name="Gostincar C."/>
            <person name="Stajich J.E."/>
            <person name="Zupancic J."/>
            <person name="Zalar P."/>
            <person name="Gunde-Cimerman N."/>
        </authorList>
    </citation>
    <scope>NUCLEOTIDE SEQUENCE [LARGE SCALE GENOMIC DNA]</scope>
    <source>
        <strain evidence="4 5">EXF-171</strain>
    </source>
</reference>
<sequence>MVSNMSKFILVTGATGKQGGAVIDALAGNSDFTLLAQTRNAAGGGAQKLQSKGNNIKVVEGDQDDVPGLFANAQKAADSKGIWGVYSVQVSQGKGVTHEGEIKQGKAMVDEAVKAGVKHFVYGSVERGGDEKSWENETPIPHFESKYQIEHYLKEKAGSMGWTILRPVAFMDNLAPGFPTQVFMAAMRETLGSKPNQWIAVKDIGIFAALAFKNPQQYNHKAIGLAGDELTHQQLSQAFEKKTGQPLEGTFWFLGSFLKYMVAELGTMIDWFASDGYKANIPELKKMHPGLLDLETWIEKESAFSTKS</sequence>
<dbReference type="VEuPathDB" id="FungiDB:BTJ68_04367"/>
<dbReference type="Proteomes" id="UP000281468">
    <property type="component" value="Unassembled WGS sequence"/>
</dbReference>
<dbReference type="Gene3D" id="3.90.25.10">
    <property type="entry name" value="UDP-galactose 4-epimerase, domain 1"/>
    <property type="match status" value="1"/>
</dbReference>
<name>A0A3M7FXI5_HORWE</name>
<organism evidence="4 5">
    <name type="scientific">Hortaea werneckii</name>
    <name type="common">Black yeast</name>
    <name type="synonym">Cladosporium werneckii</name>
    <dbReference type="NCBI Taxonomy" id="91943"/>
    <lineage>
        <taxon>Eukaryota</taxon>
        <taxon>Fungi</taxon>
        <taxon>Dikarya</taxon>
        <taxon>Ascomycota</taxon>
        <taxon>Pezizomycotina</taxon>
        <taxon>Dothideomycetes</taxon>
        <taxon>Dothideomycetidae</taxon>
        <taxon>Mycosphaerellales</taxon>
        <taxon>Teratosphaeriaceae</taxon>
        <taxon>Hortaea</taxon>
    </lineage>
</organism>
<accession>A0A3M7FXI5</accession>
<dbReference type="GO" id="GO:0005634">
    <property type="term" value="C:nucleus"/>
    <property type="evidence" value="ECO:0007669"/>
    <property type="project" value="TreeGrafter"/>
</dbReference>
<dbReference type="PANTHER" id="PTHR42748:SF25">
    <property type="entry name" value="NMRA FAMILY PROTEIN"/>
    <property type="match status" value="1"/>
</dbReference>
<feature type="domain" description="NmrA-like" evidence="3">
    <location>
        <begin position="6"/>
        <end position="279"/>
    </location>
</feature>
<evidence type="ECO:0000256" key="1">
    <source>
        <dbReference type="ARBA" id="ARBA00006328"/>
    </source>
</evidence>
<dbReference type="EMBL" id="QWIQ01000329">
    <property type="protein sequence ID" value="RMY93585.1"/>
    <property type="molecule type" value="Genomic_DNA"/>
</dbReference>
<proteinExistence type="inferred from homology"/>
<dbReference type="InterPro" id="IPR008030">
    <property type="entry name" value="NmrA-like"/>
</dbReference>
<dbReference type="AlphaFoldDB" id="A0A3M7FXI5"/>
<gene>
    <name evidence="4" type="ORF">D0862_09179</name>
</gene>
<dbReference type="Pfam" id="PF05368">
    <property type="entry name" value="NmrA"/>
    <property type="match status" value="1"/>
</dbReference>
<comment type="similarity">
    <text evidence="1">Belongs to the NmrA-type oxidoreductase family.</text>
</comment>
<evidence type="ECO:0000256" key="2">
    <source>
        <dbReference type="ARBA" id="ARBA00022857"/>
    </source>
</evidence>
<dbReference type="Gene3D" id="3.40.50.720">
    <property type="entry name" value="NAD(P)-binding Rossmann-like Domain"/>
    <property type="match status" value="1"/>
</dbReference>